<dbReference type="HOGENOM" id="CLU_097999_0_0_1"/>
<dbReference type="Proteomes" id="UP000053789">
    <property type="component" value="Unassembled WGS sequence"/>
</dbReference>
<feature type="compositionally biased region" description="Low complexity" evidence="1">
    <location>
        <begin position="53"/>
        <end position="69"/>
    </location>
</feature>
<proteinExistence type="predicted"/>
<evidence type="ECO:0000256" key="1">
    <source>
        <dbReference type="SAM" id="MobiDB-lite"/>
    </source>
</evidence>
<gene>
    <name evidence="3" type="ORF">Z519_12335</name>
</gene>
<sequence>MKQLLVPAALAAAIMAADVVVPTDESNRETYGGQGGRRGVPGPDVGHPDHISGFDSPSSFESHSSPSLSNGSFDNSFEVGNPLARRQAADVNSSRTQYASEQDEDERHPWTYFTERANSLDHMSFEGDSSGMVIPGLIDDSALARGSGLSSDDRSILSNQYEPSFVQQSATASQVVAGVGAAFDDQYLPRFLRLTPECRHDLHHPICARCMH</sequence>
<dbReference type="EMBL" id="KN847007">
    <property type="protein sequence ID" value="KIW87038.1"/>
    <property type="molecule type" value="Genomic_DNA"/>
</dbReference>
<feature type="signal peptide" evidence="2">
    <location>
        <begin position="1"/>
        <end position="16"/>
    </location>
</feature>
<evidence type="ECO:0008006" key="5">
    <source>
        <dbReference type="Google" id="ProtNLM"/>
    </source>
</evidence>
<organism evidence="3 4">
    <name type="scientific">Cladophialophora bantiana (strain ATCC 10958 / CBS 173.52 / CDC B-1940 / NIH 8579)</name>
    <name type="common">Xylohypha bantiana</name>
    <dbReference type="NCBI Taxonomy" id="1442370"/>
    <lineage>
        <taxon>Eukaryota</taxon>
        <taxon>Fungi</taxon>
        <taxon>Dikarya</taxon>
        <taxon>Ascomycota</taxon>
        <taxon>Pezizomycotina</taxon>
        <taxon>Eurotiomycetes</taxon>
        <taxon>Chaetothyriomycetidae</taxon>
        <taxon>Chaetothyriales</taxon>
        <taxon>Herpotrichiellaceae</taxon>
        <taxon>Cladophialophora</taxon>
    </lineage>
</organism>
<evidence type="ECO:0000313" key="3">
    <source>
        <dbReference type="EMBL" id="KIW87038.1"/>
    </source>
</evidence>
<feature type="chain" id="PRO_5002259102" description="Secreted protein" evidence="2">
    <location>
        <begin position="17"/>
        <end position="212"/>
    </location>
</feature>
<feature type="compositionally biased region" description="Polar residues" evidence="1">
    <location>
        <begin position="90"/>
        <end position="100"/>
    </location>
</feature>
<dbReference type="OrthoDB" id="4158464at2759"/>
<reference evidence="3" key="1">
    <citation type="submission" date="2015-01" db="EMBL/GenBank/DDBJ databases">
        <title>The Genome Sequence of Cladophialophora bantiana CBS 173.52.</title>
        <authorList>
            <consortium name="The Broad Institute Genomics Platform"/>
            <person name="Cuomo C."/>
            <person name="de Hoog S."/>
            <person name="Gorbushina A."/>
            <person name="Stielow B."/>
            <person name="Teixiera M."/>
            <person name="Abouelleil A."/>
            <person name="Chapman S.B."/>
            <person name="Priest M."/>
            <person name="Young S.K."/>
            <person name="Wortman J."/>
            <person name="Nusbaum C."/>
            <person name="Birren B."/>
        </authorList>
    </citation>
    <scope>NUCLEOTIDE SEQUENCE [LARGE SCALE GENOMIC DNA]</scope>
    <source>
        <strain evidence="3">CBS 173.52</strain>
    </source>
</reference>
<dbReference type="RefSeq" id="XP_016613707.1">
    <property type="nucleotide sequence ID" value="XM_016770041.1"/>
</dbReference>
<dbReference type="GeneID" id="27705263"/>
<protein>
    <recommendedName>
        <fullName evidence="5">Secreted protein</fullName>
    </recommendedName>
</protein>
<keyword evidence="4" id="KW-1185">Reference proteome</keyword>
<accession>A0A0D2H1D9</accession>
<feature type="region of interest" description="Disordered" evidence="1">
    <location>
        <begin position="24"/>
        <end position="110"/>
    </location>
</feature>
<dbReference type="AlphaFoldDB" id="A0A0D2H1D9"/>
<evidence type="ECO:0000256" key="2">
    <source>
        <dbReference type="SAM" id="SignalP"/>
    </source>
</evidence>
<keyword evidence="2" id="KW-0732">Signal</keyword>
<name>A0A0D2H1D9_CLAB1</name>
<dbReference type="VEuPathDB" id="FungiDB:Z519_12335"/>
<evidence type="ECO:0000313" key="4">
    <source>
        <dbReference type="Proteomes" id="UP000053789"/>
    </source>
</evidence>